<dbReference type="CDD" id="cd00038">
    <property type="entry name" value="CAP_ED"/>
    <property type="match status" value="1"/>
</dbReference>
<evidence type="ECO:0000256" key="1">
    <source>
        <dbReference type="ARBA" id="ARBA00005596"/>
    </source>
</evidence>
<dbReference type="GO" id="GO:0006099">
    <property type="term" value="P:tricarboxylic acid cycle"/>
    <property type="evidence" value="ECO:0007669"/>
    <property type="project" value="InterPro"/>
</dbReference>
<dbReference type="InterPro" id="IPR024083">
    <property type="entry name" value="Fumarase/histidase_N"/>
</dbReference>
<dbReference type="Gene3D" id="2.60.120.10">
    <property type="entry name" value="Jelly Rolls"/>
    <property type="match status" value="1"/>
</dbReference>
<dbReference type="FunFam" id="1.10.40.30:FF:000002">
    <property type="entry name" value="Fumarate hydratase class II"/>
    <property type="match status" value="1"/>
</dbReference>
<dbReference type="GO" id="GO:0008797">
    <property type="term" value="F:aspartate ammonia-lyase activity"/>
    <property type="evidence" value="ECO:0007669"/>
    <property type="project" value="UniProtKB-EC"/>
</dbReference>
<proteinExistence type="inferred from homology"/>
<dbReference type="Pfam" id="PF10415">
    <property type="entry name" value="FumaraseC_C"/>
    <property type="match status" value="1"/>
</dbReference>
<keyword evidence="4 6" id="KW-0456">Lyase</keyword>
<dbReference type="InterPro" id="IPR008948">
    <property type="entry name" value="L-Aspartase-like"/>
</dbReference>
<dbReference type="FunFam" id="1.10.275.10:FF:000001">
    <property type="entry name" value="Fumarate hydratase, mitochondrial"/>
    <property type="match status" value="1"/>
</dbReference>
<dbReference type="InterPro" id="IPR051546">
    <property type="entry name" value="Aspartate_Ammonia-Lyase"/>
</dbReference>
<dbReference type="Gene3D" id="1.20.200.10">
    <property type="entry name" value="Fumarase/aspartase (Central domain)"/>
    <property type="match status" value="1"/>
</dbReference>
<dbReference type="InterPro" id="IPR000595">
    <property type="entry name" value="cNMP-bd_dom"/>
</dbReference>
<dbReference type="PROSITE" id="PS50042">
    <property type="entry name" value="CNMP_BINDING_3"/>
    <property type="match status" value="1"/>
</dbReference>
<dbReference type="NCBIfam" id="TIGR00839">
    <property type="entry name" value="aspA"/>
    <property type="match status" value="1"/>
</dbReference>
<dbReference type="FunFam" id="1.20.200.10:FF:000001">
    <property type="entry name" value="Fumarate hydratase, mitochondrial"/>
    <property type="match status" value="1"/>
</dbReference>
<dbReference type="EC" id="4.3.1.1" evidence="2"/>
<organism evidence="6">
    <name type="scientific">bioreactor metagenome</name>
    <dbReference type="NCBI Taxonomy" id="1076179"/>
    <lineage>
        <taxon>unclassified sequences</taxon>
        <taxon>metagenomes</taxon>
        <taxon>ecological metagenomes</taxon>
    </lineage>
</organism>
<feature type="domain" description="Cyclic nucleotide-binding" evidence="5">
    <location>
        <begin position="46"/>
        <end position="145"/>
    </location>
</feature>
<dbReference type="InterPro" id="IPR022761">
    <property type="entry name" value="Fumarate_lyase_N"/>
</dbReference>
<evidence type="ECO:0000256" key="3">
    <source>
        <dbReference type="ARBA" id="ARBA00016146"/>
    </source>
</evidence>
<evidence type="ECO:0000313" key="6">
    <source>
        <dbReference type="EMBL" id="MPL69624.1"/>
    </source>
</evidence>
<sequence length="652" mass="72512">MKAGQYQAQGITEKHPVFSSRIEKQLKNLYIMSINEINRFITEIELFKGLVATEIDQVVSAIETRKYLAGEYLFQESGPREAIFMIYEGEVELIKKSPFGAETKLSYFSRFDFLGEGSLTEEAPHSTSARAKHKTTALLLSKSFFADNGPIALKIFSNIARVISRRMRQANARMISSAAQYESGRTRTEHDLLGFREVPYEYYYGIQTLRALENFNISGVQLNFYPVFAESLAMVKLAAAKANHDLGLLSKSLADAIVRACNEIINGKYTFHFVVDMIQGGAGTSTNMNANEVIANRALEILGHQRGQYEFCHPNNHVNLSQSTNDAYPTAIKIALIRSNEKLLEVLTELIASFKIKANEFAHVIKMGRTQLQDAVPMTLGQEFEAYAVMLEEEIARLNQNVQLFLEVNMGGTAIGTGINADPRYSGIVINYLREITGKPIILATNLVEATQDTGAFIMYSSAVKRLAVKLSKISNDLRLLSSGPRAGFNEINLPPMQPGSTIMPGKVNPVIPEVVNQIAFKVIGNDLTVTMAAEAGQLELNVMEPIIVYSLFESIEMLKNGMNTLNHRCIKGITANEDRCREMVYNSIGLVTALNPVIGYEAATRLAKEALEKNRSVYDLVLEHKLLSQEELNEILDPKNMIAPRIMPKQG</sequence>
<dbReference type="InterPro" id="IPR014710">
    <property type="entry name" value="RmlC-like_jellyroll"/>
</dbReference>
<dbReference type="InterPro" id="IPR004708">
    <property type="entry name" value="ApsA"/>
</dbReference>
<dbReference type="Gene3D" id="1.10.275.10">
    <property type="entry name" value="Fumarase/aspartase (N-terminal domain)"/>
    <property type="match status" value="1"/>
</dbReference>
<dbReference type="AlphaFoldDB" id="A0A644TRM9"/>
<gene>
    <name evidence="6" type="primary">fumC_3</name>
    <name evidence="6" type="ORF">SDC9_15371</name>
</gene>
<accession>A0A644TRM9</accession>
<dbReference type="InterPro" id="IPR000362">
    <property type="entry name" value="Fumarate_lyase_fam"/>
</dbReference>
<dbReference type="Gene3D" id="1.10.40.30">
    <property type="entry name" value="Fumarase/aspartase (C-terminal domain)"/>
    <property type="match status" value="1"/>
</dbReference>
<dbReference type="PANTHER" id="PTHR42696">
    <property type="entry name" value="ASPARTATE AMMONIA-LYASE"/>
    <property type="match status" value="1"/>
</dbReference>
<evidence type="ECO:0000256" key="4">
    <source>
        <dbReference type="ARBA" id="ARBA00023239"/>
    </source>
</evidence>
<dbReference type="GO" id="GO:0005829">
    <property type="term" value="C:cytosol"/>
    <property type="evidence" value="ECO:0007669"/>
    <property type="project" value="TreeGrafter"/>
</dbReference>
<dbReference type="EMBL" id="VSSQ01000048">
    <property type="protein sequence ID" value="MPL69624.1"/>
    <property type="molecule type" value="Genomic_DNA"/>
</dbReference>
<dbReference type="GO" id="GO:0006531">
    <property type="term" value="P:aspartate metabolic process"/>
    <property type="evidence" value="ECO:0007669"/>
    <property type="project" value="InterPro"/>
</dbReference>
<dbReference type="PANTHER" id="PTHR42696:SF2">
    <property type="entry name" value="ASPARTATE AMMONIA-LYASE"/>
    <property type="match status" value="1"/>
</dbReference>
<comment type="similarity">
    <text evidence="1">Belongs to the class-II fumarase/aspartase family. Aspartase subfamily.</text>
</comment>
<dbReference type="SUPFAM" id="SSF51206">
    <property type="entry name" value="cAMP-binding domain-like"/>
    <property type="match status" value="1"/>
</dbReference>
<dbReference type="CDD" id="cd01357">
    <property type="entry name" value="Aspartase"/>
    <property type="match status" value="1"/>
</dbReference>
<evidence type="ECO:0000256" key="2">
    <source>
        <dbReference type="ARBA" id="ARBA00012992"/>
    </source>
</evidence>
<dbReference type="SUPFAM" id="SSF48557">
    <property type="entry name" value="L-aspartase-like"/>
    <property type="match status" value="1"/>
</dbReference>
<reference evidence="6" key="1">
    <citation type="submission" date="2019-08" db="EMBL/GenBank/DDBJ databases">
        <authorList>
            <person name="Kucharzyk K."/>
            <person name="Murdoch R.W."/>
            <person name="Higgins S."/>
            <person name="Loffler F."/>
        </authorList>
    </citation>
    <scope>NUCLEOTIDE SEQUENCE</scope>
</reference>
<dbReference type="PRINTS" id="PR00149">
    <property type="entry name" value="FUMRATELYASE"/>
</dbReference>
<dbReference type="PROSITE" id="PS00163">
    <property type="entry name" value="FUMARATE_LYASES"/>
    <property type="match status" value="1"/>
</dbReference>
<dbReference type="Pfam" id="PF00027">
    <property type="entry name" value="cNMP_binding"/>
    <property type="match status" value="1"/>
</dbReference>
<comment type="caution">
    <text evidence="6">The sequence shown here is derived from an EMBL/GenBank/DDBJ whole genome shotgun (WGS) entry which is preliminary data.</text>
</comment>
<dbReference type="InterPro" id="IPR018490">
    <property type="entry name" value="cNMP-bd_dom_sf"/>
</dbReference>
<dbReference type="InterPro" id="IPR020557">
    <property type="entry name" value="Fumarate_lyase_CS"/>
</dbReference>
<dbReference type="PRINTS" id="PR00145">
    <property type="entry name" value="ARGSUCLYASE"/>
</dbReference>
<dbReference type="Pfam" id="PF00206">
    <property type="entry name" value="Lyase_1"/>
    <property type="match status" value="1"/>
</dbReference>
<dbReference type="SMART" id="SM00100">
    <property type="entry name" value="cNMP"/>
    <property type="match status" value="1"/>
</dbReference>
<protein>
    <recommendedName>
        <fullName evidence="3">Aspartate ammonia-lyase</fullName>
        <ecNumber evidence="2">4.3.1.1</ecNumber>
    </recommendedName>
</protein>
<evidence type="ECO:0000259" key="5">
    <source>
        <dbReference type="PROSITE" id="PS50042"/>
    </source>
</evidence>
<name>A0A644TRM9_9ZZZZ</name>
<dbReference type="InterPro" id="IPR018951">
    <property type="entry name" value="Fumarase_C_C"/>
</dbReference>
<dbReference type="NCBIfam" id="NF008909">
    <property type="entry name" value="PRK12273.1"/>
    <property type="match status" value="1"/>
</dbReference>